<gene>
    <name evidence="3" type="ORF">FHE65_05515</name>
    <name evidence="2" type="ORF">FHE65_32385</name>
</gene>
<dbReference type="EMBL" id="VDFR01000025">
    <property type="protein sequence ID" value="TNC49402.1"/>
    <property type="molecule type" value="Genomic_DNA"/>
</dbReference>
<feature type="region of interest" description="Disordered" evidence="1">
    <location>
        <begin position="262"/>
        <end position="292"/>
    </location>
</feature>
<name>A0A5C4MXQ2_9ACTN</name>
<feature type="compositionally biased region" description="Basic and acidic residues" evidence="1">
    <location>
        <begin position="283"/>
        <end position="292"/>
    </location>
</feature>
<evidence type="ECO:0000313" key="2">
    <source>
        <dbReference type="EMBL" id="TNC30951.1"/>
    </source>
</evidence>
<dbReference type="RefSeq" id="WP_139105461.1">
    <property type="nucleotide sequence ID" value="NZ_VDFR01000025.1"/>
</dbReference>
<dbReference type="AlphaFoldDB" id="A0A5C4MXQ2"/>
<reference evidence="3 4" key="1">
    <citation type="submission" date="2019-05" db="EMBL/GenBank/DDBJ databases">
        <title>Mumia sp. nov., isolated from the intestinal contents of plateau pika (Ochotona curzoniae) in the Qinghai-Tibet plateau of China.</title>
        <authorList>
            <person name="Tian Z."/>
        </authorList>
    </citation>
    <scope>NUCLEOTIDE SEQUENCE [LARGE SCALE GENOMIC DNA]</scope>
    <source>
        <strain evidence="4">527</strain>
        <strain evidence="3">Z527</strain>
    </source>
</reference>
<proteinExistence type="predicted"/>
<dbReference type="InterPro" id="IPR021530">
    <property type="entry name" value="AllH-like"/>
</dbReference>
<comment type="caution">
    <text evidence="3">The sequence shown here is derived from an EMBL/GenBank/DDBJ whole genome shotgun (WGS) entry which is preliminary data.</text>
</comment>
<sequence>MPATIRTRDEAAGRLSRGRPTAVPASAAVAAVLRGPRRPTTIVARSPYAVYARDDDAVVAVLARDAVPVPCGLATAWDHLGDVREITLGGGVCTVDGRDLRVGRLVDATVRRRATVPVLDVEHRVALTAAVRPDLPGLPSGTYEALREDDAAAAGALLGRGPGLTPLGDDVLAGWLVGRYAQGHRGGRVAAAALRDAHARTTTVSAVLLAHAVRGEAIPALRDHVAALGGPRAPASLIALRAVGHTSGTGLALGVALSFPSGDLPSPALPSPDLSTRPPSPHGPDDRRRGDR</sequence>
<feature type="compositionally biased region" description="Low complexity" evidence="1">
    <location>
        <begin position="262"/>
        <end position="277"/>
    </location>
</feature>
<dbReference type="Proteomes" id="UP000306740">
    <property type="component" value="Unassembled WGS sequence"/>
</dbReference>
<dbReference type="OrthoDB" id="3830984at2"/>
<dbReference type="Pfam" id="PF11392">
    <property type="entry name" value="AllH"/>
    <property type="match status" value="1"/>
</dbReference>
<evidence type="ECO:0000256" key="1">
    <source>
        <dbReference type="SAM" id="MobiDB-lite"/>
    </source>
</evidence>
<evidence type="ECO:0000313" key="3">
    <source>
        <dbReference type="EMBL" id="TNC49402.1"/>
    </source>
</evidence>
<organism evidence="3 4">
    <name type="scientific">Mumia zhuanghuii</name>
    <dbReference type="NCBI Taxonomy" id="2585211"/>
    <lineage>
        <taxon>Bacteria</taxon>
        <taxon>Bacillati</taxon>
        <taxon>Actinomycetota</taxon>
        <taxon>Actinomycetes</taxon>
        <taxon>Propionibacteriales</taxon>
        <taxon>Nocardioidaceae</taxon>
        <taxon>Mumia</taxon>
    </lineage>
</organism>
<protein>
    <submittedName>
        <fullName evidence="3">DUF2877 domain-containing protein</fullName>
    </submittedName>
</protein>
<accession>A0A5C4MXQ2</accession>
<evidence type="ECO:0000313" key="4">
    <source>
        <dbReference type="Proteomes" id="UP000306740"/>
    </source>
</evidence>
<dbReference type="EMBL" id="VDFR01000210">
    <property type="protein sequence ID" value="TNC30951.1"/>
    <property type="molecule type" value="Genomic_DNA"/>
</dbReference>